<keyword evidence="3" id="KW-1185">Reference proteome</keyword>
<accession>A0A921NNZ1</accession>
<reference evidence="2" key="1">
    <citation type="submission" date="2013-03" db="EMBL/GenBank/DDBJ databases">
        <title>Genome Sequence of the Profundibacterium mesophilum strain KAUST100406-0324T from Red Sea, a novel genus in the family Rhodobacteraceae.</title>
        <authorList>
            <person name="Essack M."/>
            <person name="Alam I."/>
            <person name="Lafi F."/>
            <person name="Alawi W."/>
            <person name="Kamanu F."/>
            <person name="Al-Suwailem A."/>
            <person name="Lee O.O."/>
            <person name="Xu Y."/>
            <person name="Bajic V."/>
            <person name="Qian P.-Y."/>
            <person name="Archer J."/>
        </authorList>
    </citation>
    <scope>NUCLEOTIDE SEQUENCE</scope>
    <source>
        <strain evidence="2">KAUST100406-0324</strain>
    </source>
</reference>
<sequence length="209" mass="22739">MNESRLPGWPRIRAAALAFATAAATLAGPLPAAEFDDPTWPCVQRKVEALSAGLMWPDPIEPGAVAPAASGLAERLALRRVDLEEAQAMVDAFAEGEAADRGMMGAIFAQVFERLARDRRAVIEGIGRYSLDQIALATRIDAARVEMDEALGAPEPDFDRIDAIEEQIAWDERIYTDRARALTYVCETPVLIEKRLYAIAQMLQGAAAD</sequence>
<protein>
    <recommendedName>
        <fullName evidence="4">DUF4142 domain-containing protein</fullName>
    </recommendedName>
</protein>
<feature type="chain" id="PRO_5037425439" description="DUF4142 domain-containing protein" evidence="1">
    <location>
        <begin position="33"/>
        <end position="209"/>
    </location>
</feature>
<dbReference type="EMBL" id="APKE01000036">
    <property type="protein sequence ID" value="KAF0674707.1"/>
    <property type="molecule type" value="Genomic_DNA"/>
</dbReference>
<keyword evidence="1" id="KW-0732">Signal</keyword>
<feature type="signal peptide" evidence="1">
    <location>
        <begin position="1"/>
        <end position="32"/>
    </location>
</feature>
<name>A0A921NNZ1_9RHOB</name>
<evidence type="ECO:0000313" key="3">
    <source>
        <dbReference type="Proteomes" id="UP000698242"/>
    </source>
</evidence>
<evidence type="ECO:0008006" key="4">
    <source>
        <dbReference type="Google" id="ProtNLM"/>
    </source>
</evidence>
<proteinExistence type="predicted"/>
<dbReference type="Proteomes" id="UP000698242">
    <property type="component" value="Unassembled WGS sequence"/>
</dbReference>
<dbReference type="AlphaFoldDB" id="A0A921NNZ1"/>
<organism evidence="2 3">
    <name type="scientific">Profundibacterium mesophilum KAUST100406-0324</name>
    <dbReference type="NCBI Taxonomy" id="1037889"/>
    <lineage>
        <taxon>Bacteria</taxon>
        <taxon>Pseudomonadati</taxon>
        <taxon>Pseudomonadota</taxon>
        <taxon>Alphaproteobacteria</taxon>
        <taxon>Rhodobacterales</taxon>
        <taxon>Roseobacteraceae</taxon>
        <taxon>Profundibacterium</taxon>
    </lineage>
</organism>
<evidence type="ECO:0000256" key="1">
    <source>
        <dbReference type="SAM" id="SignalP"/>
    </source>
</evidence>
<gene>
    <name evidence="2" type="ORF">PMES_03090</name>
</gene>
<comment type="caution">
    <text evidence="2">The sequence shown here is derived from an EMBL/GenBank/DDBJ whole genome shotgun (WGS) entry which is preliminary data.</text>
</comment>
<evidence type="ECO:0000313" key="2">
    <source>
        <dbReference type="EMBL" id="KAF0674707.1"/>
    </source>
</evidence>
<dbReference type="RefSeq" id="WP_236549832.1">
    <property type="nucleotide sequence ID" value="NZ_APKE01000036.1"/>
</dbReference>